<proteinExistence type="predicted"/>
<reference evidence="1 2" key="1">
    <citation type="submission" date="2021-03" db="EMBL/GenBank/DDBJ databases">
        <title>Genomic Encyclopedia of Type Strains, Phase IV (KMG-IV): sequencing the most valuable type-strain genomes for metagenomic binning, comparative biology and taxonomic classification.</title>
        <authorList>
            <person name="Goeker M."/>
        </authorList>
    </citation>
    <scope>NUCLEOTIDE SEQUENCE [LARGE SCALE GENOMIC DNA]</scope>
    <source>
        <strain evidence="1 2">DSM 24738</strain>
    </source>
</reference>
<accession>A0ABS4GKP9</accession>
<evidence type="ECO:0000313" key="2">
    <source>
        <dbReference type="Proteomes" id="UP001519343"/>
    </source>
</evidence>
<keyword evidence="2" id="KW-1185">Reference proteome</keyword>
<comment type="caution">
    <text evidence="1">The sequence shown here is derived from an EMBL/GenBank/DDBJ whole genome shotgun (WGS) entry which is preliminary data.</text>
</comment>
<name>A0ABS4GKP9_9BACL</name>
<evidence type="ECO:0000313" key="1">
    <source>
        <dbReference type="EMBL" id="MBP1930819.1"/>
    </source>
</evidence>
<dbReference type="Proteomes" id="UP001519343">
    <property type="component" value="Unassembled WGS sequence"/>
</dbReference>
<dbReference type="Pfam" id="PF14169">
    <property type="entry name" value="YdjO"/>
    <property type="match status" value="1"/>
</dbReference>
<protein>
    <recommendedName>
        <fullName evidence="3">Cold-shock protein</fullName>
    </recommendedName>
</protein>
<evidence type="ECO:0008006" key="3">
    <source>
        <dbReference type="Google" id="ProtNLM"/>
    </source>
</evidence>
<dbReference type="EMBL" id="JAGGKT010000002">
    <property type="protein sequence ID" value="MBP1930819.1"/>
    <property type="molecule type" value="Genomic_DNA"/>
</dbReference>
<dbReference type="InterPro" id="IPR025916">
    <property type="entry name" value="YdjO"/>
</dbReference>
<dbReference type="RefSeq" id="WP_209808941.1">
    <property type="nucleotide sequence ID" value="NZ_JAGGKT010000002.1"/>
</dbReference>
<organism evidence="1 2">
    <name type="scientific">Ammoniphilus resinae</name>
    <dbReference type="NCBI Taxonomy" id="861532"/>
    <lineage>
        <taxon>Bacteria</taxon>
        <taxon>Bacillati</taxon>
        <taxon>Bacillota</taxon>
        <taxon>Bacilli</taxon>
        <taxon>Bacillales</taxon>
        <taxon>Paenibacillaceae</taxon>
        <taxon>Aneurinibacillus group</taxon>
        <taxon>Ammoniphilus</taxon>
    </lineage>
</organism>
<sequence>MLQDDQKPKLSPVQVLRCTSPGCKAWVREEMASGKDMSCPLCNGAMIRSFKHLPELITKIKRQKKKDNGNESVTH</sequence>
<gene>
    <name evidence="1" type="ORF">J2Z37_000816</name>
</gene>